<reference evidence="2 3" key="1">
    <citation type="submission" date="2018-12" db="EMBL/GenBank/DDBJ databases">
        <title>Lysinibacillus antri sp. nov., isolated from a cave soil.</title>
        <authorList>
            <person name="Narsing Rao M.P."/>
            <person name="Zhang H."/>
            <person name="Dong Z.-Y."/>
            <person name="Niu X.-K."/>
            <person name="Zhang K."/>
            <person name="Fang B.-Z."/>
            <person name="Kang Y.-Q."/>
            <person name="Xiao M."/>
            <person name="Li W.-J."/>
        </authorList>
    </citation>
    <scope>NUCLEOTIDE SEQUENCE [LARGE SCALE GENOMIC DNA]</scope>
    <source>
        <strain evidence="2 3">SYSU K30002</strain>
    </source>
</reference>
<keyword evidence="1" id="KW-0472">Membrane</keyword>
<proteinExistence type="predicted"/>
<protein>
    <submittedName>
        <fullName evidence="2">Uncharacterized protein</fullName>
    </submittedName>
</protein>
<evidence type="ECO:0000313" key="2">
    <source>
        <dbReference type="EMBL" id="RUL51643.1"/>
    </source>
</evidence>
<comment type="caution">
    <text evidence="2">The sequence shown here is derived from an EMBL/GenBank/DDBJ whole genome shotgun (WGS) entry which is preliminary data.</text>
</comment>
<gene>
    <name evidence="2" type="ORF">EK386_12285</name>
</gene>
<name>A0A3S0QPC5_9BACI</name>
<evidence type="ECO:0000256" key="1">
    <source>
        <dbReference type="SAM" id="Phobius"/>
    </source>
</evidence>
<feature type="transmembrane region" description="Helical" evidence="1">
    <location>
        <begin position="7"/>
        <end position="23"/>
    </location>
</feature>
<keyword evidence="3" id="KW-1185">Reference proteome</keyword>
<organism evidence="2 3">
    <name type="scientific">Lysinibacillus antri</name>
    <dbReference type="NCBI Taxonomy" id="2498145"/>
    <lineage>
        <taxon>Bacteria</taxon>
        <taxon>Bacillati</taxon>
        <taxon>Bacillota</taxon>
        <taxon>Bacilli</taxon>
        <taxon>Bacillales</taxon>
        <taxon>Bacillaceae</taxon>
        <taxon>Lysinibacillus</taxon>
    </lineage>
</organism>
<dbReference type="Proteomes" id="UP000287910">
    <property type="component" value="Unassembled WGS sequence"/>
</dbReference>
<accession>A0A3S0QPC5</accession>
<evidence type="ECO:0000313" key="3">
    <source>
        <dbReference type="Proteomes" id="UP000287910"/>
    </source>
</evidence>
<dbReference type="RefSeq" id="WP_126659466.1">
    <property type="nucleotide sequence ID" value="NZ_RYYR01000015.1"/>
</dbReference>
<feature type="transmembrane region" description="Helical" evidence="1">
    <location>
        <begin position="160"/>
        <end position="179"/>
    </location>
</feature>
<keyword evidence="1" id="KW-0812">Transmembrane</keyword>
<feature type="transmembrane region" description="Helical" evidence="1">
    <location>
        <begin position="60"/>
        <end position="80"/>
    </location>
</feature>
<feature type="transmembrane region" description="Helical" evidence="1">
    <location>
        <begin position="122"/>
        <end position="140"/>
    </location>
</feature>
<dbReference type="EMBL" id="RYYR01000015">
    <property type="protein sequence ID" value="RUL51643.1"/>
    <property type="molecule type" value="Genomic_DNA"/>
</dbReference>
<dbReference type="AlphaFoldDB" id="A0A3S0QPC5"/>
<keyword evidence="1" id="KW-1133">Transmembrane helix</keyword>
<sequence>MKQAKYGLVLYIFLMLPPVITFLESVMAIHMHMQMPLLLIVGMLLAPFFQKHFPQFFGTWNKNGVPGITLFMIIVIYWLMPRTMDEALTEPIVEVFKFISLPFLAGIPLRDSWSKLTGVSKNIIYVLLSMLFGLMAWLYIASPTQLCNNYLLIEQKALGWGFLLLAASIVIYFLSTIFIDESKYV</sequence>